<dbReference type="AlphaFoldDB" id="A0A024VA28"/>
<reference evidence="3 4" key="1">
    <citation type="submission" date="2013-02" db="EMBL/GenBank/DDBJ databases">
        <title>The Genome Annotation of Plasmodium falciparum Vietnam Oak-Knoll (FVO).</title>
        <authorList>
            <consortium name="The Broad Institute Genome Sequencing Platform"/>
            <consortium name="The Broad Institute Genome Sequencing Center for Infectious Disease"/>
            <person name="Neafsey D."/>
            <person name="Hoffman S."/>
            <person name="Volkman S."/>
            <person name="Rosenthal P."/>
            <person name="Walker B."/>
            <person name="Young S.K."/>
            <person name="Zeng Q."/>
            <person name="Gargeya S."/>
            <person name="Fitzgerald M."/>
            <person name="Haas B."/>
            <person name="Abouelleil A."/>
            <person name="Allen A.W."/>
            <person name="Alvarado L."/>
            <person name="Arachchi H.M."/>
            <person name="Berlin A.M."/>
            <person name="Chapman S.B."/>
            <person name="Gainer-Dewar J."/>
            <person name="Goldberg J."/>
            <person name="Griggs A."/>
            <person name="Gujja S."/>
            <person name="Hansen M."/>
            <person name="Howarth C."/>
            <person name="Imamovic A."/>
            <person name="Ireland A."/>
            <person name="Larimer J."/>
            <person name="McCowan C."/>
            <person name="Murphy C."/>
            <person name="Pearson M."/>
            <person name="Poon T.W."/>
            <person name="Priest M."/>
            <person name="Roberts A."/>
            <person name="Saif S."/>
            <person name="Shea T."/>
            <person name="Sisk P."/>
            <person name="Sykes S."/>
            <person name="Wortman J."/>
            <person name="Nusbaum C."/>
            <person name="Birren B."/>
        </authorList>
    </citation>
    <scope>NUCLEOTIDE SEQUENCE [LARGE SCALE GENOMIC DNA]</scope>
    <source>
        <strain evidence="4">Vietnam Oak-Knoll (FVO)</strain>
    </source>
</reference>
<proteinExistence type="predicted"/>
<name>A0A024VA28_PLAFA</name>
<evidence type="ECO:0000313" key="3">
    <source>
        <dbReference type="EMBL" id="ETW19314.1"/>
    </source>
</evidence>
<evidence type="ECO:0000259" key="1">
    <source>
        <dbReference type="Pfam" id="PF18590"/>
    </source>
</evidence>
<dbReference type="InterPro" id="IPR040785">
    <property type="entry name" value="IMP1-like_C"/>
</dbReference>
<evidence type="ECO:0008006" key="5">
    <source>
        <dbReference type="Google" id="ProtNLM"/>
    </source>
</evidence>
<accession>A0A024VA28</accession>
<reference evidence="3 4" key="2">
    <citation type="submission" date="2013-02" db="EMBL/GenBank/DDBJ databases">
        <title>The Genome Sequence of Plasmodium falciparum Vietnam Oak-Knoll (FVO).</title>
        <authorList>
            <consortium name="The Broad Institute Genome Sequencing Platform"/>
            <consortium name="The Broad Institute Genome Sequencing Center for Infectious Disease"/>
            <person name="Neafsey D."/>
            <person name="Cheeseman I."/>
            <person name="Volkman S."/>
            <person name="Adams J."/>
            <person name="Walker B."/>
            <person name="Young S.K."/>
            <person name="Zeng Q."/>
            <person name="Gargeya S."/>
            <person name="Fitzgerald M."/>
            <person name="Haas B."/>
            <person name="Abouelleil A."/>
            <person name="Alvarado L."/>
            <person name="Arachchi H.M."/>
            <person name="Berlin A.M."/>
            <person name="Chapman S.B."/>
            <person name="Dewar J."/>
            <person name="Goldberg J."/>
            <person name="Griggs A."/>
            <person name="Gujja S."/>
            <person name="Hansen M."/>
            <person name="Howarth C."/>
            <person name="Imamovic A."/>
            <person name="Larimer J."/>
            <person name="McCowan C."/>
            <person name="Murphy C."/>
            <person name="Neiman D."/>
            <person name="Pearson M."/>
            <person name="Priest M."/>
            <person name="Roberts A."/>
            <person name="Saif S."/>
            <person name="Shea T."/>
            <person name="Sisk P."/>
            <person name="Sykes S."/>
            <person name="Wortman J."/>
            <person name="Nusbaum C."/>
            <person name="Birren B."/>
        </authorList>
    </citation>
    <scope>NUCLEOTIDE SEQUENCE [LARGE SCALE GENOMIC DNA]</scope>
    <source>
        <strain evidence="4">Vietnam Oak-Knoll (FVO)</strain>
    </source>
</reference>
<dbReference type="Pfam" id="PF18590">
    <property type="entry name" value="IMP2_N"/>
    <property type="match status" value="1"/>
</dbReference>
<dbReference type="Proteomes" id="UP000030690">
    <property type="component" value="Unassembled WGS sequence"/>
</dbReference>
<evidence type="ECO:0000313" key="4">
    <source>
        <dbReference type="Proteomes" id="UP000030690"/>
    </source>
</evidence>
<dbReference type="EMBL" id="KI925068">
    <property type="protein sequence ID" value="ETW19314.1"/>
    <property type="molecule type" value="Genomic_DNA"/>
</dbReference>
<organism evidence="3 4">
    <name type="scientific">Plasmodium falciparum Vietnam Oak-Knoll</name>
    <name type="common">FVO</name>
    <dbReference type="NCBI Taxonomy" id="1036723"/>
    <lineage>
        <taxon>Eukaryota</taxon>
        <taxon>Sar</taxon>
        <taxon>Alveolata</taxon>
        <taxon>Apicomplexa</taxon>
        <taxon>Aconoidasida</taxon>
        <taxon>Haemosporida</taxon>
        <taxon>Plasmodiidae</taxon>
        <taxon>Plasmodium</taxon>
        <taxon>Plasmodium (Laverania)</taxon>
    </lineage>
</organism>
<evidence type="ECO:0000259" key="2">
    <source>
        <dbReference type="Pfam" id="PF18591"/>
    </source>
</evidence>
<sequence length="177" mass="19990">MAICCRNVVYQVKGRISNNKEEEKGAYLVFDNASNGTLFIVWKKEKVENALMFIKPTKEVPEFKFVNRNGKNELIRNLQSDKKLFYSGICQFVKEAKDIKGKLTLLQHFDSSFPIKVDLYFLKGSKVMPLNTGEPFVVQDIDAMSVLPKGSSSLKVKTMAKDMFVSRGNTEGASISF</sequence>
<protein>
    <recommendedName>
        <fullName evidence="5">IMP1-like protein</fullName>
    </recommendedName>
</protein>
<dbReference type="Pfam" id="PF18591">
    <property type="entry name" value="IMP2_C"/>
    <property type="match status" value="1"/>
</dbReference>
<gene>
    <name evidence="3" type="ORF">PFFVO_01887</name>
</gene>
<dbReference type="OrthoDB" id="329578at2759"/>
<feature type="domain" description="Immune Mapped Protein 1-like C-terminal" evidence="2">
    <location>
        <begin position="115"/>
        <end position="177"/>
    </location>
</feature>
<feature type="domain" description="Immune mapped protein 2 N-terminal" evidence="1">
    <location>
        <begin position="24"/>
        <end position="106"/>
    </location>
</feature>
<dbReference type="InterPro" id="IPR040955">
    <property type="entry name" value="IMP2_N"/>
</dbReference>